<dbReference type="SUPFAM" id="SSF52058">
    <property type="entry name" value="L domain-like"/>
    <property type="match status" value="1"/>
</dbReference>
<dbReference type="EMBL" id="CAFZ01000099">
    <property type="protein sequence ID" value="CCA70913.1"/>
    <property type="molecule type" value="Genomic_DNA"/>
</dbReference>
<dbReference type="HOGENOM" id="CLU_860836_0_0_1"/>
<dbReference type="Proteomes" id="UP000007148">
    <property type="component" value="Unassembled WGS sequence"/>
</dbReference>
<dbReference type="InterPro" id="IPR032675">
    <property type="entry name" value="LRR_dom_sf"/>
</dbReference>
<comment type="caution">
    <text evidence="1">The sequence shown here is derived from an EMBL/GenBank/DDBJ whole genome shotgun (WGS) entry which is preliminary data.</text>
</comment>
<sequence length="323" mass="36585">MLQPASLPNLSRISLKCEATRAIPTFQEFSNLRIVSFLGSSHRQELKPFKDKPLPWTGLTYFQRNYEVSIQLLGLLRTTLSYLWLNVDVACLRDFTEALAYLSVLETLHLFIELKGLSPSLLQSILDSPVRGQSNVRKVDVVSICNPWTVMSGHPFHGDPKTFWDWLLLRISNTEELRLPFVLDSTMVSLRNLRKLRRFYCGYTILYHLREIGFCSSLQELTLECGAVTFLMLSSETVHKLAITFTEAHAIDFLALKWPSLTTLKLRLTFEYTSEPTTFDLPQLREIEVDGVATVGHYSDPLAGLGPVQGTVLGTFTILSLVP</sequence>
<gene>
    <name evidence="1" type="ORF">PIIN_04849</name>
</gene>
<protein>
    <recommendedName>
        <fullName evidence="3">F-box domain-containing protein</fullName>
    </recommendedName>
</protein>
<keyword evidence="2" id="KW-1185">Reference proteome</keyword>
<dbReference type="InParanoid" id="G4THW5"/>
<accession>G4THW5</accession>
<organism evidence="1 2">
    <name type="scientific">Serendipita indica (strain DSM 11827)</name>
    <name type="common">Root endophyte fungus</name>
    <name type="synonym">Piriformospora indica</name>
    <dbReference type="NCBI Taxonomy" id="1109443"/>
    <lineage>
        <taxon>Eukaryota</taxon>
        <taxon>Fungi</taxon>
        <taxon>Dikarya</taxon>
        <taxon>Basidiomycota</taxon>
        <taxon>Agaricomycotina</taxon>
        <taxon>Agaricomycetes</taxon>
        <taxon>Sebacinales</taxon>
        <taxon>Serendipitaceae</taxon>
        <taxon>Serendipita</taxon>
    </lineage>
</organism>
<proteinExistence type="predicted"/>
<dbReference type="Gene3D" id="3.80.10.10">
    <property type="entry name" value="Ribonuclease Inhibitor"/>
    <property type="match status" value="1"/>
</dbReference>
<dbReference type="AlphaFoldDB" id="G4THW5"/>
<name>G4THW5_SERID</name>
<evidence type="ECO:0000313" key="1">
    <source>
        <dbReference type="EMBL" id="CCA70913.1"/>
    </source>
</evidence>
<evidence type="ECO:0000313" key="2">
    <source>
        <dbReference type="Proteomes" id="UP000007148"/>
    </source>
</evidence>
<evidence type="ECO:0008006" key="3">
    <source>
        <dbReference type="Google" id="ProtNLM"/>
    </source>
</evidence>
<reference evidence="1 2" key="1">
    <citation type="journal article" date="2011" name="PLoS Pathog.">
        <title>Endophytic Life Strategies Decoded by Genome and Transcriptome Analyses of the Mutualistic Root Symbiont Piriformospora indica.</title>
        <authorList>
            <person name="Zuccaro A."/>
            <person name="Lahrmann U."/>
            <person name="Guldener U."/>
            <person name="Langen G."/>
            <person name="Pfiffi S."/>
            <person name="Biedenkopf D."/>
            <person name="Wong P."/>
            <person name="Samans B."/>
            <person name="Grimm C."/>
            <person name="Basiewicz M."/>
            <person name="Murat C."/>
            <person name="Martin F."/>
            <person name="Kogel K.H."/>
        </authorList>
    </citation>
    <scope>NUCLEOTIDE SEQUENCE [LARGE SCALE GENOMIC DNA]</scope>
    <source>
        <strain evidence="1 2">DSM 11827</strain>
    </source>
</reference>